<reference evidence="3" key="2">
    <citation type="submission" date="2013-03" db="EMBL/GenBank/DDBJ databases">
        <title>The Cellulophaga phages: a novel, diverse, and globally ubiquitous model system.</title>
        <authorList>
            <person name="Holmfeldt K."/>
            <person name="Solonenko N."/>
            <person name="Shah M."/>
            <person name="Corrier K."/>
            <person name="Riemann L."/>
            <person name="VerBerkmoes N.C."/>
            <person name="Sullivan M.B."/>
        </authorList>
    </citation>
    <scope>NUCLEOTIDE SEQUENCE [LARGE SCALE GENOMIC DNA]</scope>
</reference>
<dbReference type="InterPro" id="IPR019096">
    <property type="entry name" value="YopX_protein"/>
</dbReference>
<dbReference type="Gene3D" id="2.30.30.290">
    <property type="entry name" value="YopX-like domains"/>
    <property type="match status" value="1"/>
</dbReference>
<feature type="domain" description="YopX protein" evidence="1">
    <location>
        <begin position="5"/>
        <end position="114"/>
    </location>
</feature>
<accession>R9ZYE4</accession>
<dbReference type="SUPFAM" id="SSF159006">
    <property type="entry name" value="YopX-like"/>
    <property type="match status" value="1"/>
</dbReference>
<dbReference type="Proteomes" id="UP000014730">
    <property type="component" value="Segment"/>
</dbReference>
<evidence type="ECO:0000259" key="1">
    <source>
        <dbReference type="Pfam" id="PF09643"/>
    </source>
</evidence>
<reference evidence="2 3" key="1">
    <citation type="journal article" date="2013" name="Proc. Natl. Acad. Sci. U.S.A.">
        <title>Twelve previously unknown phage genera are ubiquitous in global oceans.</title>
        <authorList>
            <person name="Holmfeldt K."/>
            <person name="Solonenko N."/>
            <person name="Shah M."/>
            <person name="Corrier K."/>
            <person name="Riemann L."/>
            <person name="Verberkmoes N.C."/>
            <person name="Sullivan M.B."/>
        </authorList>
    </citation>
    <scope>NUCLEOTIDE SEQUENCE [LARGE SCALE GENOMIC DNA]</scope>
    <source>
        <strain evidence="2">Phi19:1</strain>
    </source>
</reference>
<dbReference type="EMBL" id="KC821607">
    <property type="protein sequence ID" value="AGO47362.1"/>
    <property type="molecule type" value="Genomic_DNA"/>
</dbReference>
<sequence>MRENEFRAWDESANRYSKPFTLGSTVLNYTDDDGLGVIKSLTNEVVEQYTGLKDKNGKKIFEGDILGRLYVTKKGHHEVFPVEFWVYKWNIEPSAYLQECEVIGNIHQNKELIK</sequence>
<protein>
    <submittedName>
        <fullName evidence="2">YopX protein</fullName>
    </submittedName>
</protein>
<evidence type="ECO:0000313" key="3">
    <source>
        <dbReference type="Proteomes" id="UP000014730"/>
    </source>
</evidence>
<dbReference type="KEGG" id="vg:16880956"/>
<dbReference type="RefSeq" id="YP_008241765.1">
    <property type="nucleotide sequence ID" value="NC_021799.1"/>
</dbReference>
<dbReference type="GeneID" id="16880956"/>
<keyword evidence="3" id="KW-1185">Reference proteome</keyword>
<dbReference type="InterPro" id="IPR023385">
    <property type="entry name" value="YopX-like_C"/>
</dbReference>
<name>R9ZYE4_9CAUD</name>
<gene>
    <name evidence="2" type="ORF">Phi19:1_gp072</name>
</gene>
<proteinExistence type="predicted"/>
<evidence type="ECO:0000313" key="2">
    <source>
        <dbReference type="EMBL" id="AGO47362.1"/>
    </source>
</evidence>
<organism evidence="2 3">
    <name type="scientific">Cellulophaga phage phi19:1</name>
    <dbReference type="NCBI Taxonomy" id="1327970"/>
    <lineage>
        <taxon>Viruses</taxon>
        <taxon>Duplodnaviria</taxon>
        <taxon>Heunggongvirae</taxon>
        <taxon>Uroviricota</taxon>
        <taxon>Caudoviricetes</taxon>
        <taxon>Assiduviridae</taxon>
        <taxon>Cellubavirus</taxon>
        <taxon>Cellubavirus phi19una</taxon>
    </lineage>
</organism>
<dbReference type="OrthoDB" id="28597at10239"/>
<dbReference type="Pfam" id="PF09643">
    <property type="entry name" value="YopX"/>
    <property type="match status" value="1"/>
</dbReference>